<dbReference type="NCBIfam" id="TIGR00100">
    <property type="entry name" value="hypA"/>
    <property type="match status" value="1"/>
</dbReference>
<evidence type="ECO:0000256" key="5">
    <source>
        <dbReference type="HAMAP-Rule" id="MF_00213"/>
    </source>
</evidence>
<keyword evidence="2 5" id="KW-0533">Nickel</keyword>
<comment type="similarity">
    <text evidence="1 5">Belongs to the HypA/HybF family.</text>
</comment>
<dbReference type="PIRSF" id="PIRSF004761">
    <property type="entry name" value="Hydrgn_mat_HypA"/>
    <property type="match status" value="1"/>
</dbReference>
<dbReference type="HAMAP" id="MF_00213">
    <property type="entry name" value="HypA_HybF"/>
    <property type="match status" value="1"/>
</dbReference>
<evidence type="ECO:0000313" key="7">
    <source>
        <dbReference type="Proteomes" id="UP000078476"/>
    </source>
</evidence>
<dbReference type="EMBL" id="LUUI01000076">
    <property type="protein sequence ID" value="OAI18763.1"/>
    <property type="molecule type" value="Genomic_DNA"/>
</dbReference>
<evidence type="ECO:0000256" key="4">
    <source>
        <dbReference type="ARBA" id="ARBA00022833"/>
    </source>
</evidence>
<dbReference type="Gene3D" id="3.30.2320.80">
    <property type="match status" value="1"/>
</dbReference>
<evidence type="ECO:0000256" key="3">
    <source>
        <dbReference type="ARBA" id="ARBA00022723"/>
    </source>
</evidence>
<keyword evidence="7" id="KW-1185">Reference proteome</keyword>
<comment type="caution">
    <text evidence="6">The sequence shown here is derived from an EMBL/GenBank/DDBJ whole genome shotgun (WGS) entry which is preliminary data.</text>
</comment>
<dbReference type="AlphaFoldDB" id="A0A177NN29"/>
<dbReference type="OrthoDB" id="288014at2"/>
<proteinExistence type="inferred from homology"/>
<feature type="binding site" evidence="5">
    <location>
        <position position="89"/>
    </location>
    <ligand>
        <name>Zn(2+)</name>
        <dbReference type="ChEBI" id="CHEBI:29105"/>
    </ligand>
</feature>
<dbReference type="STRING" id="980561.A1359_04130"/>
<feature type="binding site" evidence="5">
    <location>
        <position position="2"/>
    </location>
    <ligand>
        <name>Ni(2+)</name>
        <dbReference type="ChEBI" id="CHEBI:49786"/>
    </ligand>
</feature>
<comment type="function">
    <text evidence="5">Involved in the maturation of [NiFe] hydrogenases. Required for nickel insertion into the metal center of the hydrogenase.</text>
</comment>
<dbReference type="Proteomes" id="UP000078476">
    <property type="component" value="Unassembled WGS sequence"/>
</dbReference>
<gene>
    <name evidence="5" type="primary">hypA</name>
    <name evidence="6" type="ORF">A1359_04130</name>
</gene>
<dbReference type="GO" id="GO:0051604">
    <property type="term" value="P:protein maturation"/>
    <property type="evidence" value="ECO:0007669"/>
    <property type="project" value="InterPro"/>
</dbReference>
<dbReference type="InterPro" id="IPR000688">
    <property type="entry name" value="HypA/HybF"/>
</dbReference>
<dbReference type="RefSeq" id="WP_066978769.1">
    <property type="nucleotide sequence ID" value="NZ_LUUI01000076.1"/>
</dbReference>
<dbReference type="PROSITE" id="PS01249">
    <property type="entry name" value="HYPA"/>
    <property type="match status" value="1"/>
</dbReference>
<keyword evidence="4 5" id="KW-0862">Zinc</keyword>
<feature type="binding site" evidence="5">
    <location>
        <position position="92"/>
    </location>
    <ligand>
        <name>Zn(2+)</name>
        <dbReference type="ChEBI" id="CHEBI:29105"/>
    </ligand>
</feature>
<keyword evidence="3 5" id="KW-0479">Metal-binding</keyword>
<organism evidence="6 7">
    <name type="scientific">Methylomonas lenta</name>
    <dbReference type="NCBI Taxonomy" id="980561"/>
    <lineage>
        <taxon>Bacteria</taxon>
        <taxon>Pseudomonadati</taxon>
        <taxon>Pseudomonadota</taxon>
        <taxon>Gammaproteobacteria</taxon>
        <taxon>Methylococcales</taxon>
        <taxon>Methylococcaceae</taxon>
        <taxon>Methylomonas</taxon>
    </lineage>
</organism>
<protein>
    <recommendedName>
        <fullName evidence="5">Hydrogenase maturation factor HypA</fullName>
    </recommendedName>
</protein>
<reference evidence="6 7" key="1">
    <citation type="submission" date="2016-03" db="EMBL/GenBank/DDBJ databases">
        <authorList>
            <person name="Ploux O."/>
        </authorList>
    </citation>
    <scope>NUCLEOTIDE SEQUENCE [LARGE SCALE GENOMIC DNA]</scope>
    <source>
        <strain evidence="6 7">R-45370</strain>
    </source>
</reference>
<dbReference type="Pfam" id="PF01155">
    <property type="entry name" value="HypA"/>
    <property type="match status" value="1"/>
</dbReference>
<dbReference type="PANTHER" id="PTHR34535">
    <property type="entry name" value="HYDROGENASE MATURATION FACTOR HYPA"/>
    <property type="match status" value="1"/>
</dbReference>
<accession>A0A177NN29</accession>
<evidence type="ECO:0000313" key="6">
    <source>
        <dbReference type="EMBL" id="OAI18763.1"/>
    </source>
</evidence>
<dbReference type="GO" id="GO:0008270">
    <property type="term" value="F:zinc ion binding"/>
    <property type="evidence" value="ECO:0007669"/>
    <property type="project" value="UniProtKB-UniRule"/>
</dbReference>
<dbReference type="PANTHER" id="PTHR34535:SF3">
    <property type="entry name" value="HYDROGENASE MATURATION FACTOR HYPA"/>
    <property type="match status" value="1"/>
</dbReference>
<dbReference type="GO" id="GO:0016151">
    <property type="term" value="F:nickel cation binding"/>
    <property type="evidence" value="ECO:0007669"/>
    <property type="project" value="UniProtKB-UniRule"/>
</dbReference>
<feature type="binding site" evidence="5">
    <location>
        <position position="76"/>
    </location>
    <ligand>
        <name>Zn(2+)</name>
        <dbReference type="ChEBI" id="CHEBI:29105"/>
    </ligand>
</feature>
<dbReference type="InterPro" id="IPR020538">
    <property type="entry name" value="Hydgase_Ni_incorp_HypA/HybF_CS"/>
</dbReference>
<feature type="binding site" evidence="5">
    <location>
        <position position="73"/>
    </location>
    <ligand>
        <name>Zn(2+)</name>
        <dbReference type="ChEBI" id="CHEBI:29105"/>
    </ligand>
</feature>
<sequence>MHELSLCEDLLDQVKAIAETHHAEKVVSITVRIGPLSGVEPLLLDSAFSMACVGTVAELAELILENQPVRVVCNQCAIESEASANNLLCRSCGGFDTRLLSGDELILARVELEGVD</sequence>
<name>A0A177NN29_9GAMM</name>
<evidence type="ECO:0000256" key="2">
    <source>
        <dbReference type="ARBA" id="ARBA00022596"/>
    </source>
</evidence>
<evidence type="ECO:0000256" key="1">
    <source>
        <dbReference type="ARBA" id="ARBA00010748"/>
    </source>
</evidence>